<reference evidence="2 3" key="1">
    <citation type="submission" date="2020-08" db="EMBL/GenBank/DDBJ databases">
        <title>Sequencing the genomes of 1000 actinobacteria strains.</title>
        <authorList>
            <person name="Klenk H.-P."/>
        </authorList>
    </citation>
    <scope>NUCLEOTIDE SEQUENCE [LARGE SCALE GENOMIC DNA]</scope>
    <source>
        <strain evidence="2 3">DSM 20419</strain>
    </source>
</reference>
<keyword evidence="3" id="KW-1185">Reference proteome</keyword>
<dbReference type="InterPro" id="IPR018541">
    <property type="entry name" value="Ftsk_gamma"/>
</dbReference>
<evidence type="ECO:0000313" key="3">
    <source>
        <dbReference type="Proteomes" id="UP000545286"/>
    </source>
</evidence>
<feature type="domain" description="FtsK gamma" evidence="1">
    <location>
        <begin position="206"/>
        <end position="270"/>
    </location>
</feature>
<comment type="caution">
    <text evidence="2">The sequence shown here is derived from an EMBL/GenBank/DDBJ whole genome shotgun (WGS) entry which is preliminary data.</text>
</comment>
<gene>
    <name evidence="2" type="ORF">FHX72_001107</name>
</gene>
<dbReference type="Proteomes" id="UP000545286">
    <property type="component" value="Unassembled WGS sequence"/>
</dbReference>
<name>A0A7W4UM45_9MICO</name>
<dbReference type="EMBL" id="JACHWJ010000001">
    <property type="protein sequence ID" value="MBB2956995.1"/>
    <property type="molecule type" value="Genomic_DNA"/>
</dbReference>
<protein>
    <submittedName>
        <fullName evidence="2">DNA segregation ATPase FtsK/SpoIIIE-like protein</fullName>
    </submittedName>
</protein>
<dbReference type="InterPro" id="IPR050206">
    <property type="entry name" value="FtsK/SpoIIIE/SftA"/>
</dbReference>
<accession>A0A7W4UM45</accession>
<evidence type="ECO:0000259" key="1">
    <source>
        <dbReference type="SMART" id="SM00843"/>
    </source>
</evidence>
<dbReference type="PANTHER" id="PTHR22683:SF41">
    <property type="entry name" value="DNA TRANSLOCASE FTSK"/>
    <property type="match status" value="1"/>
</dbReference>
<dbReference type="SMART" id="SM00843">
    <property type="entry name" value="Ftsk_gamma"/>
    <property type="match status" value="1"/>
</dbReference>
<organism evidence="2 3">
    <name type="scientific">Pseudoclavibacter helvolus</name>
    <dbReference type="NCBI Taxonomy" id="255205"/>
    <lineage>
        <taxon>Bacteria</taxon>
        <taxon>Bacillati</taxon>
        <taxon>Actinomycetota</taxon>
        <taxon>Actinomycetes</taxon>
        <taxon>Micrococcales</taxon>
        <taxon>Microbacteriaceae</taxon>
        <taxon>Pseudoclavibacter</taxon>
    </lineage>
</organism>
<dbReference type="AlphaFoldDB" id="A0A7W4UM45"/>
<evidence type="ECO:0000313" key="2">
    <source>
        <dbReference type="EMBL" id="MBB2956995.1"/>
    </source>
</evidence>
<dbReference type="PANTHER" id="PTHR22683">
    <property type="entry name" value="SPORULATION PROTEIN RELATED"/>
    <property type="match status" value="1"/>
</dbReference>
<dbReference type="InterPro" id="IPR036390">
    <property type="entry name" value="WH_DNA-bd_sf"/>
</dbReference>
<dbReference type="InterPro" id="IPR036388">
    <property type="entry name" value="WH-like_DNA-bd_sf"/>
</dbReference>
<sequence>MVKLASTLPKGDANGLDSIIGTLVAGLHAGTVVPVIGLLVTTEVTENENFEREPKVRLTKLEPVTEDYEEIVRDVLSALVAERTGAADGQTTLDMPTDEPTRHVVLALEEGGGYEFEVKDLPEGRFSLTLFTRSGVEAGSRGNLLRSELGEVPVGRFQYHQLPRSLWDLADVLLDEWEKNSPADDVVDAEIVDEEDGPGEVAADIGSDLDLLLAAAELVINAQFGSTSMLQRKLRLGFAKASHLMEMLESREIVGPQDGSKSRAVLVSAEDLPGTLALIRAGAEGRAAAEEAGE</sequence>
<dbReference type="Pfam" id="PF09397">
    <property type="entry name" value="FtsK_gamma"/>
    <property type="match status" value="1"/>
</dbReference>
<dbReference type="SUPFAM" id="SSF46785">
    <property type="entry name" value="Winged helix' DNA-binding domain"/>
    <property type="match status" value="1"/>
</dbReference>
<dbReference type="Gene3D" id="1.10.10.10">
    <property type="entry name" value="Winged helix-like DNA-binding domain superfamily/Winged helix DNA-binding domain"/>
    <property type="match status" value="1"/>
</dbReference>
<proteinExistence type="predicted"/>